<dbReference type="PANTHER" id="PTHR30419:SF8">
    <property type="entry name" value="NITROGEN ASSIMILATION TRANSCRIPTIONAL ACTIVATOR-RELATED"/>
    <property type="match status" value="1"/>
</dbReference>
<dbReference type="PANTHER" id="PTHR30419">
    <property type="entry name" value="HTH-TYPE TRANSCRIPTIONAL REGULATOR YBHD"/>
    <property type="match status" value="1"/>
</dbReference>
<dbReference type="InterPro" id="IPR036390">
    <property type="entry name" value="WH_DNA-bd_sf"/>
</dbReference>
<accession>A0A091C4X1</accession>
<dbReference type="Gene3D" id="3.40.190.290">
    <property type="match status" value="1"/>
</dbReference>
<feature type="domain" description="HTH lysR-type" evidence="5">
    <location>
        <begin position="1"/>
        <end position="58"/>
    </location>
</feature>
<dbReference type="InterPro" id="IPR000847">
    <property type="entry name" value="LysR_HTH_N"/>
</dbReference>
<dbReference type="AlphaFoldDB" id="A0A091C4X1"/>
<dbReference type="PROSITE" id="PS50931">
    <property type="entry name" value="HTH_LYSR"/>
    <property type="match status" value="1"/>
</dbReference>
<dbReference type="InterPro" id="IPR005119">
    <property type="entry name" value="LysR_subst-bd"/>
</dbReference>
<dbReference type="GO" id="GO:0005829">
    <property type="term" value="C:cytosol"/>
    <property type="evidence" value="ECO:0007669"/>
    <property type="project" value="TreeGrafter"/>
</dbReference>
<dbReference type="SUPFAM" id="SSF46785">
    <property type="entry name" value="Winged helix' DNA-binding domain"/>
    <property type="match status" value="1"/>
</dbReference>
<comment type="similarity">
    <text evidence="1">Belongs to the LysR transcriptional regulatory family.</text>
</comment>
<dbReference type="OrthoDB" id="9803735at2"/>
<dbReference type="RefSeq" id="WP_038025984.1">
    <property type="nucleotide sequence ID" value="NZ_JPVU01000117.1"/>
</dbReference>
<dbReference type="Pfam" id="PF00126">
    <property type="entry name" value="HTH_1"/>
    <property type="match status" value="1"/>
</dbReference>
<dbReference type="Gene3D" id="1.10.10.10">
    <property type="entry name" value="Winged helix-like DNA-binding domain superfamily/Winged helix DNA-binding domain"/>
    <property type="match status" value="1"/>
</dbReference>
<comment type="caution">
    <text evidence="6">The sequence shown here is derived from an EMBL/GenBank/DDBJ whole genome shotgun (WGS) entry which is preliminary data.</text>
</comment>
<dbReference type="PATRIC" id="fig|1302649.3.peg.1128"/>
<proteinExistence type="inferred from homology"/>
<dbReference type="GO" id="GO:0003677">
    <property type="term" value="F:DNA binding"/>
    <property type="evidence" value="ECO:0007669"/>
    <property type="project" value="UniProtKB-KW"/>
</dbReference>
<keyword evidence="3" id="KW-0238">DNA-binding</keyword>
<dbReference type="CDD" id="cd05466">
    <property type="entry name" value="PBP2_LTTR_substrate"/>
    <property type="match status" value="1"/>
</dbReference>
<dbReference type="InterPro" id="IPR036388">
    <property type="entry name" value="WH-like_DNA-bd_sf"/>
</dbReference>
<dbReference type="FunFam" id="1.10.10.10:FF:000001">
    <property type="entry name" value="LysR family transcriptional regulator"/>
    <property type="match status" value="1"/>
</dbReference>
<dbReference type="Pfam" id="PF03466">
    <property type="entry name" value="LysR_substrate"/>
    <property type="match status" value="1"/>
</dbReference>
<sequence>MEIRMLRYFLVVAEQQNIAKAAQTLHITPPTLSRQIKSLEESLGSDLFIRESRQLELTESGLFLKKRAEDILELNDKTEKEFNDSKQELLSGHISIGCVEADNSDTLALMLEEFVAEHSQVTFSIFSGTSDDIVDRLDKGLLDLAILLEPISTEKYHKLILPREEKWGLMVSTQSYLASKESIQIEELPGIPLLCSPREEIQEMITSWDALQNKKLNIVGTYNLIFNVFSLVENRVGSALTIEGAMANRDTSSVKFLPIVPEITTHCVLVWRKNTLLTPSVNQFVEKFIQAFQA</sequence>
<evidence type="ECO:0000256" key="2">
    <source>
        <dbReference type="ARBA" id="ARBA00023015"/>
    </source>
</evidence>
<protein>
    <submittedName>
        <fullName evidence="6">LysR family transcriptional regulator</fullName>
    </submittedName>
</protein>
<keyword evidence="4" id="KW-0804">Transcription</keyword>
<dbReference type="PRINTS" id="PR00039">
    <property type="entry name" value="HTHLYSR"/>
</dbReference>
<evidence type="ECO:0000256" key="4">
    <source>
        <dbReference type="ARBA" id="ARBA00023163"/>
    </source>
</evidence>
<gene>
    <name evidence="6" type="ORF">TMUPMC115_1127</name>
</gene>
<evidence type="ECO:0000256" key="1">
    <source>
        <dbReference type="ARBA" id="ARBA00009437"/>
    </source>
</evidence>
<name>A0A091C4X1_9ENTE</name>
<evidence type="ECO:0000259" key="5">
    <source>
        <dbReference type="PROSITE" id="PS50931"/>
    </source>
</evidence>
<dbReference type="SUPFAM" id="SSF53850">
    <property type="entry name" value="Periplasmic binding protein-like II"/>
    <property type="match status" value="1"/>
</dbReference>
<dbReference type="EMBL" id="JPVU01000117">
    <property type="protein sequence ID" value="KFN91929.1"/>
    <property type="molecule type" value="Genomic_DNA"/>
</dbReference>
<keyword evidence="2" id="KW-0805">Transcription regulation</keyword>
<dbReference type="Proteomes" id="UP000029380">
    <property type="component" value="Unassembled WGS sequence"/>
</dbReference>
<evidence type="ECO:0000256" key="3">
    <source>
        <dbReference type="ARBA" id="ARBA00023125"/>
    </source>
</evidence>
<dbReference type="GO" id="GO:0003700">
    <property type="term" value="F:DNA-binding transcription factor activity"/>
    <property type="evidence" value="ECO:0007669"/>
    <property type="project" value="InterPro"/>
</dbReference>
<evidence type="ECO:0000313" key="7">
    <source>
        <dbReference type="Proteomes" id="UP000029380"/>
    </source>
</evidence>
<reference evidence="6 7" key="1">
    <citation type="submission" date="2014-08" db="EMBL/GenBank/DDBJ databases">
        <title>Genome sequence of Tetragenococcus muriaticus.</title>
        <authorList>
            <person name="Chuea-nongthon C."/>
            <person name="Rodtong S."/>
            <person name="Yongsawatdigul J."/>
            <person name="Steele J.L."/>
            <person name="Liu X.-y."/>
            <person name="Speers J."/>
            <person name="Glasner J.D."/>
            <person name="Neeno-Eckwall E.C."/>
        </authorList>
    </citation>
    <scope>NUCLEOTIDE SEQUENCE [LARGE SCALE GENOMIC DNA]</scope>
    <source>
        <strain evidence="6 7">PMC-11-5</strain>
    </source>
</reference>
<dbReference type="InterPro" id="IPR050950">
    <property type="entry name" value="HTH-type_LysR_regulators"/>
</dbReference>
<organism evidence="6 7">
    <name type="scientific">Tetragenococcus muriaticus PMC-11-5</name>
    <dbReference type="NCBI Taxonomy" id="1302649"/>
    <lineage>
        <taxon>Bacteria</taxon>
        <taxon>Bacillati</taxon>
        <taxon>Bacillota</taxon>
        <taxon>Bacilli</taxon>
        <taxon>Lactobacillales</taxon>
        <taxon>Enterococcaceae</taxon>
        <taxon>Tetragenococcus</taxon>
    </lineage>
</organism>
<evidence type="ECO:0000313" key="6">
    <source>
        <dbReference type="EMBL" id="KFN91929.1"/>
    </source>
</evidence>